<name>A0A8D9AT67_9HEMI</name>
<reference evidence="1" key="1">
    <citation type="submission" date="2021-05" db="EMBL/GenBank/DDBJ databases">
        <authorList>
            <person name="Alioto T."/>
            <person name="Alioto T."/>
            <person name="Gomez Garrido J."/>
        </authorList>
    </citation>
    <scope>NUCLEOTIDE SEQUENCE</scope>
</reference>
<organism evidence="1">
    <name type="scientific">Cacopsylla melanoneura</name>
    <dbReference type="NCBI Taxonomy" id="428564"/>
    <lineage>
        <taxon>Eukaryota</taxon>
        <taxon>Metazoa</taxon>
        <taxon>Ecdysozoa</taxon>
        <taxon>Arthropoda</taxon>
        <taxon>Hexapoda</taxon>
        <taxon>Insecta</taxon>
        <taxon>Pterygota</taxon>
        <taxon>Neoptera</taxon>
        <taxon>Paraneoptera</taxon>
        <taxon>Hemiptera</taxon>
        <taxon>Sternorrhyncha</taxon>
        <taxon>Psylloidea</taxon>
        <taxon>Psyllidae</taxon>
        <taxon>Psyllinae</taxon>
        <taxon>Cacopsylla</taxon>
    </lineage>
</organism>
<protein>
    <submittedName>
        <fullName evidence="1">Uncharacterized protein</fullName>
    </submittedName>
</protein>
<proteinExistence type="predicted"/>
<sequence length="126" mass="15118">MALMVAMIITESHKSTLICKLRCQFIKKEIFYFHFKGLTEYRLFHITSHQTMVQFRRIFSLETQNKYVFELSEHEVQNPISILKRKVFGHCLVLFLSRIYSKNNLALVEFIRIFLRVNVLQISLFL</sequence>
<dbReference type="EMBL" id="HBUF01587628">
    <property type="protein sequence ID" value="CAG6772339.1"/>
    <property type="molecule type" value="Transcribed_RNA"/>
</dbReference>
<dbReference type="EMBL" id="HBUF01587625">
    <property type="protein sequence ID" value="CAG6772333.1"/>
    <property type="molecule type" value="Transcribed_RNA"/>
</dbReference>
<dbReference type="EMBL" id="HBUF01587626">
    <property type="protein sequence ID" value="CAG6772335.1"/>
    <property type="molecule type" value="Transcribed_RNA"/>
</dbReference>
<accession>A0A8D9AT67</accession>
<evidence type="ECO:0000313" key="1">
    <source>
        <dbReference type="EMBL" id="CAG6772339.1"/>
    </source>
</evidence>
<dbReference type="EMBL" id="HBUF01587627">
    <property type="protein sequence ID" value="CAG6772337.1"/>
    <property type="molecule type" value="Transcribed_RNA"/>
</dbReference>
<dbReference type="AlphaFoldDB" id="A0A8D9AT67"/>